<dbReference type="EMBL" id="ADZX01000217">
    <property type="protein sequence ID" value="EFK97396.1"/>
    <property type="molecule type" value="Genomic_DNA"/>
</dbReference>
<dbReference type="GO" id="GO:0005829">
    <property type="term" value="C:cytosol"/>
    <property type="evidence" value="ECO:0007669"/>
    <property type="project" value="TreeGrafter"/>
</dbReference>
<dbReference type="GO" id="GO:0015977">
    <property type="term" value="P:carbon fixation"/>
    <property type="evidence" value="ECO:0007669"/>
    <property type="project" value="InterPro"/>
</dbReference>
<dbReference type="SUPFAM" id="SSF51621">
    <property type="entry name" value="Phosphoenolpyruvate/pyruvate domain"/>
    <property type="match status" value="1"/>
</dbReference>
<reference evidence="1" key="2">
    <citation type="journal article" date="2011" name="Microb. Ecol.">
        <title>Taxonomic and Functional Metagenomic Profiling of the Microbial Community in the Anoxic Sediment of a Sub-saline Shallow Lake (Laguna de Carrizo, Central Spain).</title>
        <authorList>
            <person name="Ferrer M."/>
            <person name="Guazzaroni M.E."/>
            <person name="Richter M."/>
            <person name="Garcia-Salamanca A."/>
            <person name="Yarza P."/>
            <person name="Suarez-Suarez A."/>
            <person name="Solano J."/>
            <person name="Alcaide M."/>
            <person name="van Dillewijn P."/>
            <person name="Molina-Henares M.A."/>
            <person name="Lopez-Cortes N."/>
            <person name="Al-Ramahi Y."/>
            <person name="Guerrero C."/>
            <person name="Acosta A."/>
            <person name="de Eugenio L.I."/>
            <person name="Martinez V."/>
            <person name="Marques S."/>
            <person name="Rojo F."/>
            <person name="Santero E."/>
            <person name="Genilloud O."/>
            <person name="Perez-Perez J."/>
            <person name="Rossello-Mora R."/>
            <person name="Ramos J.L."/>
        </authorList>
    </citation>
    <scope>NUCLEOTIDE SEQUENCE</scope>
</reference>
<dbReference type="PANTHER" id="PTHR30523:SF6">
    <property type="entry name" value="PHOSPHOENOLPYRUVATE CARBOXYLASE"/>
    <property type="match status" value="1"/>
</dbReference>
<evidence type="ECO:0000313" key="1">
    <source>
        <dbReference type="EMBL" id="EFK97396.1"/>
    </source>
</evidence>
<name>D9PGC3_9ZZZZ</name>
<dbReference type="GO" id="GO:0008964">
    <property type="term" value="F:phosphoenolpyruvate carboxylase activity"/>
    <property type="evidence" value="ECO:0007669"/>
    <property type="project" value="UniProtKB-EC"/>
</dbReference>
<gene>
    <name evidence="1" type="primary">ppc</name>
    <name evidence="1" type="ORF">LDC_0570</name>
</gene>
<dbReference type="InterPro" id="IPR021135">
    <property type="entry name" value="PEP_COase"/>
</dbReference>
<dbReference type="InterPro" id="IPR015813">
    <property type="entry name" value="Pyrv/PenolPyrv_kinase-like_dom"/>
</dbReference>
<keyword evidence="1" id="KW-0456">Lyase</keyword>
<comment type="caution">
    <text evidence="1">The sequence shown here is derived from an EMBL/GenBank/DDBJ whole genome shotgun (WGS) entry which is preliminary data.</text>
</comment>
<keyword evidence="1" id="KW-0670">Pyruvate</keyword>
<proteinExistence type="predicted"/>
<reference evidence="1" key="1">
    <citation type="submission" date="2010-07" db="EMBL/GenBank/DDBJ databases">
        <authorList>
            <consortium name="CONSOLIDER consortium CSD2007-00005"/>
            <person name="Guazzaroni M.-E."/>
            <person name="Richter M."/>
            <person name="Garcia-Salamanca A."/>
            <person name="Yarza P."/>
            <person name="Ferrer M."/>
        </authorList>
    </citation>
    <scope>NUCLEOTIDE SEQUENCE</scope>
</reference>
<sequence>MLGYSDSNKDGGILCSNYQLFKAQIELNRLCKLSGIEPIFFHGRGGSISRGGGPVYNSILAQPGGTIKGKIKITEQGEMISAKYLVPEIAHRSIEYAVSAVMLAAFETQTQKQFDYFDRHKELFERLSDYSFHFYRSLIEDKNFISFFRKITPIDIIEKIEIGSRPSSRKKGSELKNLRAIPWVFAWTQNRQTISGWFGFGYAIDRCIKERLVDWETLSGIFIDWRFFNTLVQNIEMVLYKTDMVIAHEYFNKYEDQAGFKELFNKIGIEYRRSVNAILKITGEKSLLDNNKMLQQSLSLRNPYLDPISYIQVRFLNEYRSKVRKSELKKKMLFLLSSTVNGLAAGVRNTG</sequence>
<protein>
    <submittedName>
        <fullName evidence="1">Phosphoenolpyruvate carboxylase</fullName>
        <ecNumber evidence="1">4.1.1.31</ecNumber>
    </submittedName>
</protein>
<dbReference type="EC" id="4.1.1.31" evidence="1"/>
<dbReference type="GO" id="GO:0006099">
    <property type="term" value="P:tricarboxylic acid cycle"/>
    <property type="evidence" value="ECO:0007669"/>
    <property type="project" value="InterPro"/>
</dbReference>
<accession>D9PGC3</accession>
<organism evidence="1">
    <name type="scientific">sediment metagenome</name>
    <dbReference type="NCBI Taxonomy" id="749907"/>
    <lineage>
        <taxon>unclassified sequences</taxon>
        <taxon>metagenomes</taxon>
        <taxon>ecological metagenomes</taxon>
    </lineage>
</organism>
<dbReference type="AlphaFoldDB" id="D9PGC3"/>
<dbReference type="PANTHER" id="PTHR30523">
    <property type="entry name" value="PHOSPHOENOLPYRUVATE CARBOXYLASE"/>
    <property type="match status" value="1"/>
</dbReference>
<dbReference type="PRINTS" id="PR00150">
    <property type="entry name" value="PEPCARBXLASE"/>
</dbReference>
<dbReference type="Pfam" id="PF00311">
    <property type="entry name" value="PEPcase"/>
    <property type="match status" value="1"/>
</dbReference>